<keyword evidence="2" id="KW-1185">Reference proteome</keyword>
<sequence>MNLHFIWIYSLCIIQDSPQDLKREALAIEQVYENSLLNLCAATGSNSSHRSFVAREPYLFKPLEVTSSWDNQDPRGLVLSFSGMFAEDVVQSPLRTRAWVYQEFFLSGRSLILARGQMWWHCRNEVACEGHPSGYSPAGGTGGGWVTGLKSNGPKSLRRSGEVFQRFSVYRWKCLVQDYVQMRLTKETDRVFAFSAIVRSFGKSESMEDQYLAGLWRRDLPRGLFWGVDGGSITHRADGYRAPSWSWVSLEGPFAMPATLSHEELIASLENVWPHYNDHEKDLMALSKGAGIEICGHLIGPRNVGATGKPNYLDAAIIQSFCGARPNSSEPWHEVTWDEHDAPGKPVISYADNLNLGCRGMGLVEGASRETVRLGDAQGTFFFLALHIYKWTNHRLSGIVLYQPIHQAGIIHRVGIWEAVTCPDGSSIKDIGVKYPKQTVYII</sequence>
<name>A0ACC1SS50_9HYPO</name>
<comment type="caution">
    <text evidence="1">The sequence shown here is derived from an EMBL/GenBank/DDBJ whole genome shotgun (WGS) entry which is preliminary data.</text>
</comment>
<organism evidence="1 2">
    <name type="scientific">Fusarium decemcellulare</name>
    <dbReference type="NCBI Taxonomy" id="57161"/>
    <lineage>
        <taxon>Eukaryota</taxon>
        <taxon>Fungi</taxon>
        <taxon>Dikarya</taxon>
        <taxon>Ascomycota</taxon>
        <taxon>Pezizomycotina</taxon>
        <taxon>Sordariomycetes</taxon>
        <taxon>Hypocreomycetidae</taxon>
        <taxon>Hypocreales</taxon>
        <taxon>Nectriaceae</taxon>
        <taxon>Fusarium</taxon>
        <taxon>Fusarium decemcellulare species complex</taxon>
    </lineage>
</organism>
<dbReference type="Proteomes" id="UP001148629">
    <property type="component" value="Unassembled WGS sequence"/>
</dbReference>
<accession>A0ACC1SS50</accession>
<reference evidence="1" key="1">
    <citation type="submission" date="2022-08" db="EMBL/GenBank/DDBJ databases">
        <title>Genome Sequence of Fusarium decemcellulare.</title>
        <authorList>
            <person name="Buettner E."/>
        </authorList>
    </citation>
    <scope>NUCLEOTIDE SEQUENCE</scope>
    <source>
        <strain evidence="1">Babe19</strain>
    </source>
</reference>
<proteinExistence type="predicted"/>
<evidence type="ECO:0000313" key="2">
    <source>
        <dbReference type="Proteomes" id="UP001148629"/>
    </source>
</evidence>
<evidence type="ECO:0000313" key="1">
    <source>
        <dbReference type="EMBL" id="KAJ3545111.1"/>
    </source>
</evidence>
<gene>
    <name evidence="1" type="ORF">NM208_g2679</name>
</gene>
<protein>
    <submittedName>
        <fullName evidence="1">Uncharacterized protein</fullName>
    </submittedName>
</protein>
<dbReference type="EMBL" id="JANRMS010000163">
    <property type="protein sequence ID" value="KAJ3545111.1"/>
    <property type="molecule type" value="Genomic_DNA"/>
</dbReference>